<organism evidence="1 2">
    <name type="scientific">Alkalihalophilus lindianensis</name>
    <dbReference type="NCBI Taxonomy" id="1630542"/>
    <lineage>
        <taxon>Bacteria</taxon>
        <taxon>Bacillati</taxon>
        <taxon>Bacillota</taxon>
        <taxon>Bacilli</taxon>
        <taxon>Bacillales</taxon>
        <taxon>Bacillaceae</taxon>
        <taxon>Alkalihalophilus</taxon>
    </lineage>
</organism>
<dbReference type="EMBL" id="JAWJBA010000001">
    <property type="protein sequence ID" value="MDV2683673.1"/>
    <property type="molecule type" value="Genomic_DNA"/>
</dbReference>
<name>A0ABU3X8P2_9BACI</name>
<reference evidence="1 2" key="1">
    <citation type="submission" date="2023-10" db="EMBL/GenBank/DDBJ databases">
        <title>Screening of Alkalihalobacillus lindianensis BZ-TG-R113 and Its Alleviation of Salt Stress on Rapeseed Growth.</title>
        <authorList>
            <person name="Zhao B."/>
            <person name="Guo T."/>
        </authorList>
    </citation>
    <scope>NUCLEOTIDE SEQUENCE [LARGE SCALE GENOMIC DNA]</scope>
    <source>
        <strain evidence="1 2">BZ-TG-R113</strain>
    </source>
</reference>
<gene>
    <name evidence="1" type="ORF">RYX56_04695</name>
</gene>
<dbReference type="RefSeq" id="WP_317120972.1">
    <property type="nucleotide sequence ID" value="NZ_JAWJBA010000001.1"/>
</dbReference>
<accession>A0ABU3X8P2</accession>
<evidence type="ECO:0000313" key="2">
    <source>
        <dbReference type="Proteomes" id="UP001287282"/>
    </source>
</evidence>
<sequence>MRNKQKNIREILDALSRINLPGLYRPNNEGGTRGSCSNYCSNVCSTLYPFQFNQCFNDCIACQSATISETDESLLDEDEK</sequence>
<proteinExistence type="predicted"/>
<comment type="caution">
    <text evidence="1">The sequence shown here is derived from an EMBL/GenBank/DDBJ whole genome shotgun (WGS) entry which is preliminary data.</text>
</comment>
<protein>
    <submittedName>
        <fullName evidence="1">Uncharacterized protein</fullName>
    </submittedName>
</protein>
<keyword evidence="2" id="KW-1185">Reference proteome</keyword>
<evidence type="ECO:0000313" key="1">
    <source>
        <dbReference type="EMBL" id="MDV2683673.1"/>
    </source>
</evidence>
<dbReference type="Proteomes" id="UP001287282">
    <property type="component" value="Unassembled WGS sequence"/>
</dbReference>